<dbReference type="PANTHER" id="PTHR34988">
    <property type="entry name" value="PROTEIN, PUTATIVE-RELATED"/>
    <property type="match status" value="1"/>
</dbReference>
<accession>A0AAX4FXE4</accession>
<dbReference type="PROSITE" id="PS51742">
    <property type="entry name" value="PPC"/>
    <property type="match status" value="1"/>
</dbReference>
<dbReference type="SUPFAM" id="SSF117856">
    <property type="entry name" value="AF0104/ALDC/Ptd012-like"/>
    <property type="match status" value="1"/>
</dbReference>
<dbReference type="Gene3D" id="3.30.1330.80">
    <property type="entry name" value="Hypothetical protein, similar to alpha- acetolactate decarboxylase, domain 2"/>
    <property type="match status" value="1"/>
</dbReference>
<dbReference type="EMBL" id="CP137642">
    <property type="protein sequence ID" value="WOX58455.1"/>
    <property type="molecule type" value="Genomic_DNA"/>
</dbReference>
<dbReference type="KEGG" id="mrc:R6Y96_04260"/>
<dbReference type="Proteomes" id="UP001305652">
    <property type="component" value="Chromosome"/>
</dbReference>
<dbReference type="PANTHER" id="PTHR34988:SF1">
    <property type="entry name" value="DNA-BINDING PROTEIN"/>
    <property type="match status" value="1"/>
</dbReference>
<name>A0AAX4FXE4_9EURY</name>
<dbReference type="RefSeq" id="WP_318622289.1">
    <property type="nucleotide sequence ID" value="NZ_CP137642.1"/>
</dbReference>
<dbReference type="GO" id="GO:0003677">
    <property type="term" value="F:DNA binding"/>
    <property type="evidence" value="ECO:0007669"/>
    <property type="project" value="UniProtKB-KW"/>
</dbReference>
<protein>
    <submittedName>
        <fullName evidence="2">DNA-binding protein</fullName>
    </submittedName>
</protein>
<evidence type="ECO:0000313" key="2">
    <source>
        <dbReference type="EMBL" id="WOX58455.1"/>
    </source>
</evidence>
<evidence type="ECO:0000313" key="3">
    <source>
        <dbReference type="Proteomes" id="UP001305652"/>
    </source>
</evidence>
<dbReference type="GeneID" id="85732343"/>
<dbReference type="CDD" id="cd11378">
    <property type="entry name" value="DUF296"/>
    <property type="match status" value="1"/>
</dbReference>
<dbReference type="Pfam" id="PF03479">
    <property type="entry name" value="PCC"/>
    <property type="match status" value="1"/>
</dbReference>
<evidence type="ECO:0000259" key="1">
    <source>
        <dbReference type="PROSITE" id="PS51742"/>
    </source>
</evidence>
<proteinExistence type="predicted"/>
<keyword evidence="3" id="KW-1185">Reference proteome</keyword>
<keyword evidence="2" id="KW-0238">DNA-binding</keyword>
<dbReference type="AlphaFoldDB" id="A0AAX4FXE4"/>
<organism evidence="2 3">
    <name type="scientific">Methanoculleus receptaculi</name>
    <dbReference type="NCBI Taxonomy" id="394967"/>
    <lineage>
        <taxon>Archaea</taxon>
        <taxon>Methanobacteriati</taxon>
        <taxon>Methanobacteriota</taxon>
        <taxon>Stenosarchaea group</taxon>
        <taxon>Methanomicrobia</taxon>
        <taxon>Methanomicrobiales</taxon>
        <taxon>Methanomicrobiaceae</taxon>
        <taxon>Methanoculleus</taxon>
    </lineage>
</organism>
<dbReference type="InterPro" id="IPR005175">
    <property type="entry name" value="PPC_dom"/>
</dbReference>
<sequence>MIDPMQYSEGKVGRVFTVRIDDGKDFLQEIQRFVTAMAIQSGTIQFLGAVRSARLVTGPKEPVIPPSPHGEEIFGGWELIGFATIYPGDDGPSIHLHTAAGKGMRSLAGCLRDRAEVYLVIEAIITEFIGITAKRIHDEKTGVNLPVFDRTLQ</sequence>
<gene>
    <name evidence="2" type="ORF">R6Y96_04260</name>
</gene>
<reference evidence="2 3" key="1">
    <citation type="submission" date="2023-10" db="EMBL/GenBank/DDBJ databases">
        <title>The complete genome sequence of Methanoculleus receptaculi DSM 18860.</title>
        <authorList>
            <person name="Lai S.-J."/>
            <person name="You Y.-T."/>
            <person name="Chen S.-C."/>
        </authorList>
    </citation>
    <scope>NUCLEOTIDE SEQUENCE [LARGE SCALE GENOMIC DNA]</scope>
    <source>
        <strain evidence="2 3">DSM 18860</strain>
    </source>
</reference>
<feature type="domain" description="PPC" evidence="1">
    <location>
        <begin position="10"/>
        <end position="149"/>
    </location>
</feature>